<keyword evidence="10" id="KW-0961">Cell wall biogenesis/degradation</keyword>
<evidence type="ECO:0000313" key="13">
    <source>
        <dbReference type="EMBL" id="RCH84607.1"/>
    </source>
</evidence>
<dbReference type="GO" id="GO:0046576">
    <property type="term" value="F:rhamnogalacturonan alpha-L-rhamnopyranosyl-(1-&gt;4)-alpha-D-galactopyranosyluronide lyase activity"/>
    <property type="evidence" value="ECO:0007669"/>
    <property type="project" value="UniProtKB-ARBA"/>
</dbReference>
<gene>
    <name evidence="13" type="ORF">CU098_006886</name>
</gene>
<dbReference type="SUPFAM" id="SSF51126">
    <property type="entry name" value="Pectin lyase-like"/>
    <property type="match status" value="1"/>
</dbReference>
<comment type="similarity">
    <text evidence="2 11">Belongs to the glycosyl hydrolase 28 family.</text>
</comment>
<evidence type="ECO:0000313" key="14">
    <source>
        <dbReference type="Proteomes" id="UP000253551"/>
    </source>
</evidence>
<comment type="caution">
    <text evidence="13">The sequence shown here is derived from an EMBL/GenBank/DDBJ whole genome shotgun (WGS) entry which is preliminary data.</text>
</comment>
<dbReference type="EMBL" id="PJQM01004398">
    <property type="protein sequence ID" value="RCH84607.1"/>
    <property type="molecule type" value="Genomic_DNA"/>
</dbReference>
<dbReference type="Proteomes" id="UP000253551">
    <property type="component" value="Unassembled WGS sequence"/>
</dbReference>
<evidence type="ECO:0000256" key="2">
    <source>
        <dbReference type="ARBA" id="ARBA00008834"/>
    </source>
</evidence>
<keyword evidence="3" id="KW-0964">Secreted</keyword>
<organism evidence="13 14">
    <name type="scientific">Rhizopus stolonifer</name>
    <name type="common">Rhizopus nigricans</name>
    <dbReference type="NCBI Taxonomy" id="4846"/>
    <lineage>
        <taxon>Eukaryota</taxon>
        <taxon>Fungi</taxon>
        <taxon>Fungi incertae sedis</taxon>
        <taxon>Mucoromycota</taxon>
        <taxon>Mucoromycotina</taxon>
        <taxon>Mucoromycetes</taxon>
        <taxon>Mucorales</taxon>
        <taxon>Mucorineae</taxon>
        <taxon>Rhizopodaceae</taxon>
        <taxon>Rhizopus</taxon>
    </lineage>
</organism>
<dbReference type="SMART" id="SM00710">
    <property type="entry name" value="PbH1"/>
    <property type="match status" value="7"/>
</dbReference>
<dbReference type="InterPro" id="IPR000743">
    <property type="entry name" value="Glyco_hydro_28"/>
</dbReference>
<evidence type="ECO:0000256" key="7">
    <source>
        <dbReference type="ARBA" id="ARBA00023157"/>
    </source>
</evidence>
<feature type="chain" id="PRO_5017043278" description="Exopolygalacturonase rpg16" evidence="12">
    <location>
        <begin position="24"/>
        <end position="381"/>
    </location>
</feature>
<dbReference type="AlphaFoldDB" id="A0A367J3U9"/>
<reference evidence="13 14" key="1">
    <citation type="journal article" date="2018" name="G3 (Bethesda)">
        <title>Phylogenetic and Phylogenomic Definition of Rhizopus Species.</title>
        <authorList>
            <person name="Gryganskyi A.P."/>
            <person name="Golan J."/>
            <person name="Dolatabadi S."/>
            <person name="Mondo S."/>
            <person name="Robb S."/>
            <person name="Idnurm A."/>
            <person name="Muszewska A."/>
            <person name="Steczkiewicz K."/>
            <person name="Masonjones S."/>
            <person name="Liao H.L."/>
            <person name="Gajdeczka M.T."/>
            <person name="Anike F."/>
            <person name="Vuek A."/>
            <person name="Anishchenko I.M."/>
            <person name="Voigt K."/>
            <person name="de Hoog G.S."/>
            <person name="Smith M.E."/>
            <person name="Heitman J."/>
            <person name="Vilgalys R."/>
            <person name="Stajich J.E."/>
        </authorList>
    </citation>
    <scope>NUCLEOTIDE SEQUENCE [LARGE SCALE GENOMIC DNA]</scope>
    <source>
        <strain evidence="13 14">LSU 92-RS-03</strain>
    </source>
</reference>
<evidence type="ECO:0000256" key="12">
    <source>
        <dbReference type="SAM" id="SignalP"/>
    </source>
</evidence>
<name>A0A367J3U9_RHIST</name>
<protein>
    <recommendedName>
        <fullName evidence="15">Exopolygalacturonase rpg16</fullName>
    </recommendedName>
</protein>
<evidence type="ECO:0000256" key="4">
    <source>
        <dbReference type="ARBA" id="ARBA00022729"/>
    </source>
</evidence>
<dbReference type="InterPro" id="IPR011050">
    <property type="entry name" value="Pectin_lyase_fold/virulence"/>
</dbReference>
<dbReference type="STRING" id="4846.A0A367J3U9"/>
<dbReference type="InterPro" id="IPR006626">
    <property type="entry name" value="PbH1"/>
</dbReference>
<evidence type="ECO:0000256" key="5">
    <source>
        <dbReference type="ARBA" id="ARBA00022737"/>
    </source>
</evidence>
<dbReference type="GO" id="GO:0005576">
    <property type="term" value="C:extracellular region"/>
    <property type="evidence" value="ECO:0007669"/>
    <property type="project" value="UniProtKB-SubCell"/>
</dbReference>
<comment type="subcellular location">
    <subcellularLocation>
        <location evidence="1">Secreted</location>
    </subcellularLocation>
</comment>
<feature type="signal peptide" evidence="12">
    <location>
        <begin position="1"/>
        <end position="23"/>
    </location>
</feature>
<keyword evidence="4 12" id="KW-0732">Signal</keyword>
<evidence type="ECO:0008006" key="15">
    <source>
        <dbReference type="Google" id="ProtNLM"/>
    </source>
</evidence>
<accession>A0A367J3U9</accession>
<evidence type="ECO:0000256" key="10">
    <source>
        <dbReference type="ARBA" id="ARBA00023316"/>
    </source>
</evidence>
<evidence type="ECO:0000256" key="1">
    <source>
        <dbReference type="ARBA" id="ARBA00004613"/>
    </source>
</evidence>
<evidence type="ECO:0000256" key="11">
    <source>
        <dbReference type="RuleBase" id="RU361169"/>
    </source>
</evidence>
<evidence type="ECO:0000256" key="6">
    <source>
        <dbReference type="ARBA" id="ARBA00022801"/>
    </source>
</evidence>
<dbReference type="PANTHER" id="PTHR31736:SF19">
    <property type="entry name" value="PECTIN LYASE SUPERFAMILY PROTEIN-RELATED"/>
    <property type="match status" value="1"/>
</dbReference>
<dbReference type="OrthoDB" id="187139at2759"/>
<keyword evidence="7" id="KW-1015">Disulfide bond</keyword>
<evidence type="ECO:0000256" key="8">
    <source>
        <dbReference type="ARBA" id="ARBA00023180"/>
    </source>
</evidence>
<keyword evidence="9 11" id="KW-0326">Glycosidase</keyword>
<dbReference type="PANTHER" id="PTHR31736">
    <property type="match status" value="1"/>
</dbReference>
<keyword evidence="5" id="KW-0677">Repeat</keyword>
<keyword evidence="8" id="KW-0325">Glycoprotein</keyword>
<dbReference type="GO" id="GO:0071555">
    <property type="term" value="P:cell wall organization"/>
    <property type="evidence" value="ECO:0007669"/>
    <property type="project" value="UniProtKB-KW"/>
</dbReference>
<evidence type="ECO:0000256" key="3">
    <source>
        <dbReference type="ARBA" id="ARBA00022525"/>
    </source>
</evidence>
<dbReference type="GO" id="GO:0045490">
    <property type="term" value="P:pectin catabolic process"/>
    <property type="evidence" value="ECO:0007669"/>
    <property type="project" value="UniProtKB-ARBA"/>
</dbReference>
<dbReference type="Gene3D" id="2.160.20.10">
    <property type="entry name" value="Single-stranded right-handed beta-helix, Pectin lyase-like"/>
    <property type="match status" value="1"/>
</dbReference>
<dbReference type="GO" id="GO:0004650">
    <property type="term" value="F:polygalacturonase activity"/>
    <property type="evidence" value="ECO:0007669"/>
    <property type="project" value="InterPro"/>
</dbReference>
<dbReference type="InterPro" id="IPR012334">
    <property type="entry name" value="Pectin_lyas_fold"/>
</dbReference>
<keyword evidence="14" id="KW-1185">Reference proteome</keyword>
<evidence type="ECO:0000256" key="9">
    <source>
        <dbReference type="ARBA" id="ARBA00023295"/>
    </source>
</evidence>
<proteinExistence type="inferred from homology"/>
<dbReference type="Pfam" id="PF00295">
    <property type="entry name" value="Glyco_hydro_28"/>
    <property type="match status" value="1"/>
</dbReference>
<sequence>MVYIPSLSSSLALITVLASAAQAATCTVATGGDAAKSIVSAFKNCKNGGTVVFSKGATYNLKSLVEVENLKNVKVQFYGTINLPGFNKSHAGKNSYFRIKGDNIHWDGGNVGTFNGNGQKWWDAENRKAPTVFRIQATNSYFGNFKIIQSPRAHVGITSSSKVILDKVTLKTVSKSSKPAKNTDAVDISNSDNITFTNSDLTVGDDCTAMNNDVSSIIIKNVKCNGGHGFSIGSLGKGGSSATVNDITIQNSSCTNCQNGIRIKTWPGGKGSVSGVKFESVQLDNVENPVLITTHYCDKNQKSYCNGNDSHSLTIKDITIKDISGSTSSKKSNPAISINCSKNTPCSNFKMSNVNISKHSKTKKNECINLSGSSSISYCKQ</sequence>
<keyword evidence="6 11" id="KW-0378">Hydrolase</keyword>